<sequence>MHGGVIVDSSQWATRQRLNGGFHKYVSWSSQPGALGTDWEKSKSYSSFKHWNHYNRKNGLGGCGGNFFRLHDKSVPLQKESSQVPYELYQYKNGNAAQRIKAQLNHHRPTKQGPSSMKEGAHIPSRKIHKLSSLWHKEEATPNPNPNYKSGRFWPGKACWAGVQPSPNNHERHKRLSCSRVDFRDGHYSQGRCNGVSVRDTERHRQRLRDTDSGQETQRQRRERIYDLLSRLSLQPLTAHRDTKGFHKKVMRQKEYSLPPQYQTQHDQYAEGCSRQLTLNYLWPLASGKWQVATSSLTDIWKGVLVSSLDYINFPCFKFQHTPPGSDTNIMITFSTNGIQGESKKSGYQLHSSGGEGTLLKA</sequence>
<keyword evidence="3" id="KW-1185">Reference proteome</keyword>
<evidence type="ECO:0000313" key="3">
    <source>
        <dbReference type="Proteomes" id="UP000327013"/>
    </source>
</evidence>
<feature type="region of interest" description="Disordered" evidence="1">
    <location>
        <begin position="343"/>
        <end position="362"/>
    </location>
</feature>
<dbReference type="EMBL" id="CM017326">
    <property type="protein sequence ID" value="KAE8075812.1"/>
    <property type="molecule type" value="Genomic_DNA"/>
</dbReference>
<reference evidence="2 3" key="1">
    <citation type="submission" date="2019-06" db="EMBL/GenBank/DDBJ databases">
        <title>A chromosomal-level reference genome of Carpinus fangiana (Coryloideae, Betulaceae).</title>
        <authorList>
            <person name="Yang X."/>
            <person name="Wang Z."/>
            <person name="Zhang L."/>
            <person name="Hao G."/>
            <person name="Liu J."/>
            <person name="Yang Y."/>
        </authorList>
    </citation>
    <scope>NUCLEOTIDE SEQUENCE [LARGE SCALE GENOMIC DNA]</scope>
    <source>
        <strain evidence="2">Cfa_2016G</strain>
        <tissue evidence="2">Leaf</tissue>
    </source>
</reference>
<dbReference type="AlphaFoldDB" id="A0A5N6RA64"/>
<evidence type="ECO:0000313" key="2">
    <source>
        <dbReference type="EMBL" id="KAE8075812.1"/>
    </source>
</evidence>
<gene>
    <name evidence="2" type="ORF">FH972_014499</name>
</gene>
<accession>A0A5N6RA64</accession>
<name>A0A5N6RA64_9ROSI</name>
<feature type="compositionally biased region" description="Basic and acidic residues" evidence="1">
    <location>
        <begin position="199"/>
        <end position="220"/>
    </location>
</feature>
<proteinExistence type="predicted"/>
<dbReference type="Proteomes" id="UP000327013">
    <property type="component" value="Chromosome 6"/>
</dbReference>
<evidence type="ECO:0000256" key="1">
    <source>
        <dbReference type="SAM" id="MobiDB-lite"/>
    </source>
</evidence>
<organism evidence="2 3">
    <name type="scientific">Carpinus fangiana</name>
    <dbReference type="NCBI Taxonomy" id="176857"/>
    <lineage>
        <taxon>Eukaryota</taxon>
        <taxon>Viridiplantae</taxon>
        <taxon>Streptophyta</taxon>
        <taxon>Embryophyta</taxon>
        <taxon>Tracheophyta</taxon>
        <taxon>Spermatophyta</taxon>
        <taxon>Magnoliopsida</taxon>
        <taxon>eudicotyledons</taxon>
        <taxon>Gunneridae</taxon>
        <taxon>Pentapetalae</taxon>
        <taxon>rosids</taxon>
        <taxon>fabids</taxon>
        <taxon>Fagales</taxon>
        <taxon>Betulaceae</taxon>
        <taxon>Carpinus</taxon>
    </lineage>
</organism>
<feature type="region of interest" description="Disordered" evidence="1">
    <location>
        <begin position="197"/>
        <end position="220"/>
    </location>
</feature>
<protein>
    <submittedName>
        <fullName evidence="2">Uncharacterized protein</fullName>
    </submittedName>
</protein>